<sequence>MSYVMELQNIRKAYGKHVVLENVNIVIEKGEMVAITGSSGSGKTTILNIMGMLEKPDGGIVKILGDVAPRIGSGRANELLRSKISYLFQNYALIDNASISANLDVPLTYKKLKREEKEKLKIAVLEKVGLQKVSLTQKVHELSGGEQQRLAIARIILKPCDIILADEPTGSLDVKNRNEIITLLKELNQMNKTIIIVTHDPYVSNQCSRVIELN</sequence>
<comment type="caution">
    <text evidence="4">The sequence shown here is derived from an EMBL/GenBank/DDBJ whole genome shotgun (WGS) entry which is preliminary data.</text>
</comment>
<dbReference type="AlphaFoldDB" id="A0A0D1L5D2"/>
<feature type="domain" description="ABC transporter" evidence="3">
    <location>
        <begin position="5"/>
        <end position="214"/>
    </location>
</feature>
<dbReference type="PROSITE" id="PS00211">
    <property type="entry name" value="ABC_TRANSPORTER_1"/>
    <property type="match status" value="1"/>
</dbReference>
<dbReference type="InterPro" id="IPR017871">
    <property type="entry name" value="ABC_transporter-like_CS"/>
</dbReference>
<dbReference type="PANTHER" id="PTHR42798">
    <property type="entry name" value="LIPOPROTEIN-RELEASING SYSTEM ATP-BINDING PROTEIN LOLD"/>
    <property type="match status" value="1"/>
</dbReference>
<dbReference type="PROSITE" id="PS50893">
    <property type="entry name" value="ABC_TRANSPORTER_2"/>
    <property type="match status" value="1"/>
</dbReference>
<reference evidence="6" key="3">
    <citation type="submission" date="2021-03" db="EMBL/GenBank/DDBJ databases">
        <title>Isolation of Bacillus subtilis from fermented food sample.</title>
        <authorList>
            <person name="Lakshmanan V."/>
            <person name="Athira K."/>
            <person name="Rajagopal K."/>
        </authorList>
    </citation>
    <scope>NUCLEOTIDE SEQUENCE</scope>
    <source>
        <strain evidence="6">S1</strain>
    </source>
</reference>
<dbReference type="SMART" id="SM00382">
    <property type="entry name" value="AAA"/>
    <property type="match status" value="1"/>
</dbReference>
<dbReference type="EMBL" id="JXBC01000004">
    <property type="protein sequence ID" value="KIU10961.1"/>
    <property type="molecule type" value="Genomic_DNA"/>
</dbReference>
<evidence type="ECO:0000313" key="8">
    <source>
        <dbReference type="Proteomes" id="UP000076442"/>
    </source>
</evidence>
<proteinExistence type="predicted"/>
<evidence type="ECO:0000313" key="4">
    <source>
        <dbReference type="EMBL" id="KIU10961.1"/>
    </source>
</evidence>
<reference evidence="5 8" key="2">
    <citation type="submission" date="2015-09" db="EMBL/GenBank/DDBJ databases">
        <title>Spore heat resistance.</title>
        <authorList>
            <person name="Boekhorst J."/>
            <person name="Berendsen E.M."/>
            <person name="Wells-Bennik M.H."/>
            <person name="Kuipers O.P."/>
        </authorList>
    </citation>
    <scope>NUCLEOTIDE SEQUENCE [LARGE SCALE GENOMIC DNA]</scope>
    <source>
        <strain evidence="5 8">B4122</strain>
    </source>
</reference>
<dbReference type="InterPro" id="IPR027417">
    <property type="entry name" value="P-loop_NTPase"/>
</dbReference>
<keyword evidence="1" id="KW-0547">Nucleotide-binding</keyword>
<gene>
    <name evidence="5" type="ORF">B4122_1021</name>
    <name evidence="6" type="ORF">J5227_20515</name>
    <name evidence="4" type="ORF">SC09_Contig25orf00858</name>
</gene>
<dbReference type="InterPro" id="IPR003593">
    <property type="entry name" value="AAA+_ATPase"/>
</dbReference>
<evidence type="ECO:0000313" key="5">
    <source>
        <dbReference type="EMBL" id="KZD94325.1"/>
    </source>
</evidence>
<evidence type="ECO:0000256" key="1">
    <source>
        <dbReference type="ARBA" id="ARBA00022741"/>
    </source>
</evidence>
<evidence type="ECO:0000256" key="2">
    <source>
        <dbReference type="ARBA" id="ARBA00022840"/>
    </source>
</evidence>
<protein>
    <submittedName>
        <fullName evidence="5">ABC transporter (ATP-binding protein)</fullName>
    </submittedName>
    <submittedName>
        <fullName evidence="6">ABC transporter ATP-binding protein</fullName>
    </submittedName>
</protein>
<evidence type="ECO:0000259" key="3">
    <source>
        <dbReference type="PROSITE" id="PS50893"/>
    </source>
</evidence>
<dbReference type="Proteomes" id="UP000665181">
    <property type="component" value="Unassembled WGS sequence"/>
</dbReference>
<name>A0A0D1L5D2_BACIU</name>
<dbReference type="NCBIfam" id="TIGR03608">
    <property type="entry name" value="L_ocin_972_ABC"/>
    <property type="match status" value="1"/>
</dbReference>
<organism evidence="4 7">
    <name type="scientific">Bacillus subtilis</name>
    <dbReference type="NCBI Taxonomy" id="1423"/>
    <lineage>
        <taxon>Bacteria</taxon>
        <taxon>Bacillati</taxon>
        <taxon>Bacillota</taxon>
        <taxon>Bacilli</taxon>
        <taxon>Bacillales</taxon>
        <taxon>Bacillaceae</taxon>
        <taxon>Bacillus</taxon>
    </lineage>
</organism>
<dbReference type="EMBL" id="JAGFPW010000029">
    <property type="protein sequence ID" value="MBO3796626.1"/>
    <property type="molecule type" value="Genomic_DNA"/>
</dbReference>
<dbReference type="GO" id="GO:0016887">
    <property type="term" value="F:ATP hydrolysis activity"/>
    <property type="evidence" value="ECO:0007669"/>
    <property type="project" value="InterPro"/>
</dbReference>
<dbReference type="RefSeq" id="WP_042977240.1">
    <property type="nucleotide sequence ID" value="NZ_CP026030.1"/>
</dbReference>
<reference evidence="4 7" key="1">
    <citation type="submission" date="2014-12" db="EMBL/GenBank/DDBJ databases">
        <title>Comparative genome analysis of Bacillus coagulans HM-08, Clostridium butyricum HM-68, Bacillus subtilis HM-66 and Bacillus licheniformis BL-09.</title>
        <authorList>
            <person name="Zhang H."/>
        </authorList>
    </citation>
    <scope>NUCLEOTIDE SEQUENCE [LARGE SCALE GENOMIC DNA]</scope>
    <source>
        <strain evidence="4 7">HM-66</strain>
    </source>
</reference>
<dbReference type="Proteomes" id="UP000032247">
    <property type="component" value="Unassembled WGS sequence"/>
</dbReference>
<dbReference type="Proteomes" id="UP000076442">
    <property type="component" value="Unassembled WGS sequence"/>
</dbReference>
<evidence type="ECO:0000313" key="7">
    <source>
        <dbReference type="Proteomes" id="UP000032247"/>
    </source>
</evidence>
<dbReference type="InterPro" id="IPR019895">
    <property type="entry name" value="L_ocin_972_ABC"/>
</dbReference>
<dbReference type="InterPro" id="IPR003439">
    <property type="entry name" value="ABC_transporter-like_ATP-bd"/>
</dbReference>
<dbReference type="Gene3D" id="3.40.50.300">
    <property type="entry name" value="P-loop containing nucleotide triphosphate hydrolases"/>
    <property type="match status" value="1"/>
</dbReference>
<accession>A0A0D1L5D2</accession>
<dbReference type="SUPFAM" id="SSF52540">
    <property type="entry name" value="P-loop containing nucleoside triphosphate hydrolases"/>
    <property type="match status" value="1"/>
</dbReference>
<dbReference type="GO" id="GO:0005524">
    <property type="term" value="F:ATP binding"/>
    <property type="evidence" value="ECO:0007669"/>
    <property type="project" value="UniProtKB-KW"/>
</dbReference>
<keyword evidence="2 6" id="KW-0067">ATP-binding</keyword>
<dbReference type="PATRIC" id="fig|1423.173.peg.3077"/>
<dbReference type="PANTHER" id="PTHR42798:SF4">
    <property type="entry name" value="ABC TRANSPORTER DOMAIN-CONTAINING PROTEIN"/>
    <property type="match status" value="1"/>
</dbReference>
<dbReference type="Pfam" id="PF00005">
    <property type="entry name" value="ABC_tran"/>
    <property type="match status" value="1"/>
</dbReference>
<dbReference type="EMBL" id="LJZV01000003">
    <property type="protein sequence ID" value="KZD94325.1"/>
    <property type="molecule type" value="Genomic_DNA"/>
</dbReference>
<evidence type="ECO:0000313" key="6">
    <source>
        <dbReference type="EMBL" id="MBO3796626.1"/>
    </source>
</evidence>